<dbReference type="KEGG" id="vbr:A6E01_18995"/>
<dbReference type="AlphaFoldDB" id="A0AAN1CU89"/>
<geneLocation type="plasmid" evidence="1 2">
    <name>unnamed1</name>
</geneLocation>
<reference evidence="1 2" key="1">
    <citation type="submission" date="2016-06" db="EMBL/GenBank/DDBJ databases">
        <title>Adaptive Radiation by Waves of Gene Transfer Leads to Fine-Scale Resource Partitioning in Marine Microbes.</title>
        <authorList>
            <person name="Hehemann J.-H."/>
            <person name="Arevalo P."/>
            <person name="Datta M.S."/>
            <person name="Yu X."/>
            <person name="Corzett C."/>
            <person name="Henschel A."/>
            <person name="Preheim S.P."/>
            <person name="Timberlake S."/>
            <person name="Alm E.J."/>
            <person name="Polz M.F."/>
        </authorList>
    </citation>
    <scope>NUCLEOTIDE SEQUENCE [LARGE SCALE GENOMIC DNA]</scope>
    <source>
        <strain evidence="1 2">FF50</strain>
        <plasmid evidence="1 2">unnamed1</plasmid>
    </source>
</reference>
<name>A0AAN1CU89_9VIBR</name>
<dbReference type="RefSeq" id="WP_065211064.1">
    <property type="nucleotide sequence ID" value="NZ_CP016179.1"/>
</dbReference>
<evidence type="ECO:0000313" key="2">
    <source>
        <dbReference type="Proteomes" id="UP000092018"/>
    </source>
</evidence>
<evidence type="ECO:0000313" key="1">
    <source>
        <dbReference type="EMBL" id="ANO35302.1"/>
    </source>
</evidence>
<sequence>MKSSSVRVGSTVPTIALRRTDGAPSVNNAGGKQKRSHEENIDTYEYELVRNAASTVVVDESIDTERVQYYRDMLVSGQLDVDLNELANAILGKHDK</sequence>
<keyword evidence="1" id="KW-0614">Plasmid</keyword>
<dbReference type="EMBL" id="CP016179">
    <property type="protein sequence ID" value="ANO35302.1"/>
    <property type="molecule type" value="Genomic_DNA"/>
</dbReference>
<protein>
    <submittedName>
        <fullName evidence="1">Uncharacterized protein</fullName>
    </submittedName>
</protein>
<accession>A0AAN1CU89</accession>
<dbReference type="Proteomes" id="UP000092018">
    <property type="component" value="Plasmid unnamed1"/>
</dbReference>
<organism evidence="1 2">
    <name type="scientific">Vibrio breoganii</name>
    <dbReference type="NCBI Taxonomy" id="553239"/>
    <lineage>
        <taxon>Bacteria</taxon>
        <taxon>Pseudomonadati</taxon>
        <taxon>Pseudomonadota</taxon>
        <taxon>Gammaproteobacteria</taxon>
        <taxon>Vibrionales</taxon>
        <taxon>Vibrionaceae</taxon>
        <taxon>Vibrio</taxon>
    </lineage>
</organism>
<proteinExistence type="predicted"/>
<gene>
    <name evidence="1" type="ORF">A6E01_18995</name>
</gene>